<feature type="chain" id="PRO_5029004874" description="Lipocalin-like domain-containing protein" evidence="1">
    <location>
        <begin position="19"/>
        <end position="125"/>
    </location>
</feature>
<evidence type="ECO:0000256" key="1">
    <source>
        <dbReference type="SAM" id="SignalP"/>
    </source>
</evidence>
<dbReference type="EMBL" id="CP060139">
    <property type="protein sequence ID" value="QNR25157.1"/>
    <property type="molecule type" value="Genomic_DNA"/>
</dbReference>
<feature type="signal peptide" evidence="1">
    <location>
        <begin position="1"/>
        <end position="18"/>
    </location>
</feature>
<proteinExistence type="predicted"/>
<sequence length="125" mass="14704">MRPILSVLFLFFMTTAIAQEKLSTEILLGCWTDSREESTIDFNIFRPCDYKEFPISRYRFMMVLEENQECQWLYLSPNDAHSMVPGTWKFDESSRTLSIFSSDGKMIRNFELTALSESEMKIKKS</sequence>
<gene>
    <name evidence="2" type="ORF">H4K34_04780</name>
</gene>
<evidence type="ECO:0008006" key="4">
    <source>
        <dbReference type="Google" id="ProtNLM"/>
    </source>
</evidence>
<name>A0A7H0VHF9_9FLAO</name>
<evidence type="ECO:0000313" key="2">
    <source>
        <dbReference type="EMBL" id="QNR25157.1"/>
    </source>
</evidence>
<protein>
    <recommendedName>
        <fullName evidence="4">Lipocalin-like domain-containing protein</fullName>
    </recommendedName>
</protein>
<keyword evidence="3" id="KW-1185">Reference proteome</keyword>
<keyword evidence="1" id="KW-0732">Signal</keyword>
<dbReference type="Proteomes" id="UP000516305">
    <property type="component" value="Chromosome"/>
</dbReference>
<dbReference type="AlphaFoldDB" id="A0A7H0VHF9"/>
<reference evidence="2 3" key="1">
    <citation type="submission" date="2020-08" db="EMBL/GenBank/DDBJ databases">
        <title>Croceimicrobium hydrocarbonivorans gen. nov., sp. nov., a novel marine bacterium isolated from a bacterial consortium that degrades polyethylene terephthalate.</title>
        <authorList>
            <person name="Liu R."/>
        </authorList>
    </citation>
    <scope>NUCLEOTIDE SEQUENCE [LARGE SCALE GENOMIC DNA]</scope>
    <source>
        <strain evidence="2 3">A20-9</strain>
    </source>
</reference>
<dbReference type="KEGG" id="chyd:H4K34_04780"/>
<accession>A0A7H0VHF9</accession>
<organism evidence="2 3">
    <name type="scientific">Croceimicrobium hydrocarbonivorans</name>
    <dbReference type="NCBI Taxonomy" id="2761580"/>
    <lineage>
        <taxon>Bacteria</taxon>
        <taxon>Pseudomonadati</taxon>
        <taxon>Bacteroidota</taxon>
        <taxon>Flavobacteriia</taxon>
        <taxon>Flavobacteriales</taxon>
        <taxon>Owenweeksiaceae</taxon>
        <taxon>Croceimicrobium</taxon>
    </lineage>
</organism>
<dbReference type="RefSeq" id="WP_210759683.1">
    <property type="nucleotide sequence ID" value="NZ_CP060139.1"/>
</dbReference>
<evidence type="ECO:0000313" key="3">
    <source>
        <dbReference type="Proteomes" id="UP000516305"/>
    </source>
</evidence>